<proteinExistence type="predicted"/>
<dbReference type="EMBL" id="LGCL01000015">
    <property type="protein sequence ID" value="KPL78984.1"/>
    <property type="molecule type" value="Genomic_DNA"/>
</dbReference>
<dbReference type="InterPro" id="IPR004161">
    <property type="entry name" value="EFTu-like_2"/>
</dbReference>
<dbReference type="Pfam" id="PF03144">
    <property type="entry name" value="GTP_EFTU_D2"/>
    <property type="match status" value="1"/>
</dbReference>
<dbReference type="Gene3D" id="3.40.50.300">
    <property type="entry name" value="P-loop containing nucleotide triphosphate hydrolases"/>
    <property type="match status" value="1"/>
</dbReference>
<dbReference type="InterPro" id="IPR005225">
    <property type="entry name" value="Small_GTP-bd"/>
</dbReference>
<dbReference type="GO" id="GO:0003746">
    <property type="term" value="F:translation elongation factor activity"/>
    <property type="evidence" value="ECO:0007669"/>
    <property type="project" value="InterPro"/>
</dbReference>
<keyword evidence="3" id="KW-0963">Cytoplasm</keyword>
<dbReference type="InterPro" id="IPR015190">
    <property type="entry name" value="Elong_fac_SelB-wing-hlx_typ-2"/>
</dbReference>
<dbReference type="InterPro" id="IPR015191">
    <property type="entry name" value="SelB_WHD4"/>
</dbReference>
<evidence type="ECO:0000256" key="6">
    <source>
        <dbReference type="ARBA" id="ARBA00023134"/>
    </source>
</evidence>
<dbReference type="InterPro" id="IPR057335">
    <property type="entry name" value="Beta-barrel_SelB"/>
</dbReference>
<organism evidence="10 11">
    <name type="scientific">Ornatilinea apprima</name>
    <dbReference type="NCBI Taxonomy" id="1134406"/>
    <lineage>
        <taxon>Bacteria</taxon>
        <taxon>Bacillati</taxon>
        <taxon>Chloroflexota</taxon>
        <taxon>Anaerolineae</taxon>
        <taxon>Anaerolineales</taxon>
        <taxon>Anaerolineaceae</taxon>
        <taxon>Ornatilinea</taxon>
    </lineage>
</organism>
<dbReference type="Gene3D" id="1.10.10.2770">
    <property type="match status" value="1"/>
</dbReference>
<dbReference type="Gene3D" id="2.40.30.10">
    <property type="entry name" value="Translation factors"/>
    <property type="match status" value="1"/>
</dbReference>
<evidence type="ECO:0000256" key="7">
    <source>
        <dbReference type="ARBA" id="ARBA00025526"/>
    </source>
</evidence>
<dbReference type="PATRIC" id="fig|1134406.4.peg.68"/>
<dbReference type="InterPro" id="IPR009000">
    <property type="entry name" value="Transl_B-barrel_sf"/>
</dbReference>
<dbReference type="SUPFAM" id="SSF50447">
    <property type="entry name" value="Translation proteins"/>
    <property type="match status" value="1"/>
</dbReference>
<dbReference type="STRING" id="1134406.ADN00_03580"/>
<dbReference type="GO" id="GO:0005829">
    <property type="term" value="C:cytosol"/>
    <property type="evidence" value="ECO:0007669"/>
    <property type="project" value="TreeGrafter"/>
</dbReference>
<reference evidence="10 11" key="1">
    <citation type="submission" date="2015-07" db="EMBL/GenBank/DDBJ databases">
        <title>Genome sequence of Ornatilinea apprima DSM 23815.</title>
        <authorList>
            <person name="Hemp J."/>
            <person name="Ward L.M."/>
            <person name="Pace L.A."/>
            <person name="Fischer W.W."/>
        </authorList>
    </citation>
    <scope>NUCLEOTIDE SEQUENCE [LARGE SCALE GENOMIC DNA]</scope>
    <source>
        <strain evidence="10 11">P3M-1</strain>
    </source>
</reference>
<dbReference type="GO" id="GO:0003924">
    <property type="term" value="F:GTPase activity"/>
    <property type="evidence" value="ECO:0007669"/>
    <property type="project" value="InterPro"/>
</dbReference>
<comment type="caution">
    <text evidence="10">The sequence shown here is derived from an EMBL/GenBank/DDBJ whole genome shotgun (WGS) entry which is preliminary data.</text>
</comment>
<evidence type="ECO:0000256" key="3">
    <source>
        <dbReference type="ARBA" id="ARBA00022490"/>
    </source>
</evidence>
<dbReference type="Pfam" id="PF09107">
    <property type="entry name" value="WHD_3rd_SelB"/>
    <property type="match status" value="1"/>
</dbReference>
<dbReference type="InterPro" id="IPR009001">
    <property type="entry name" value="Transl_elong_EF1A/Init_IF2_C"/>
</dbReference>
<evidence type="ECO:0000313" key="10">
    <source>
        <dbReference type="EMBL" id="KPL78984.1"/>
    </source>
</evidence>
<keyword evidence="5" id="KW-0648">Protein biosynthesis</keyword>
<sequence>MAMRVIGTAGHVDHGKSTLVATLTGTHPDRLKEEQEREMTIDLGFAWLTLPDGEEVGIVDVPGHRDFIENMLAGVGGIDLALFVVAADEGVMPQTREHLAILDILKIPAGVVALTKIDLAPDAEWLDLIEMDVRETLAGSVLDGAPVVRVSARSGAGITELKQTLAASLAGQPRRLNRGKARLPVDRVFSVAGFGTVVTGTLLDGDLKVGDEVEILPPGIRGRVRGLQSHKQKENQAQPGSRTAVNLSGVDTQQVRRGLVVCKPGFYRATQRFDAQFDLRKESSIALKHDTQVKLFIGAEEVVARVRVMGVEEIAPGESGWLQIETSEPVVVARGDRYLLRRPSPSETLGGGMVVEAHPERRYKRFSASVLERFAVLAQGNPQEILLQTSSAAGMVTGTQLIKLANLPAEEGKAALAGLVGEGALALLEPQRGAEEGLVMAQAAWQALSENMAIILERYHQSFPLRAGMLREELKSRLGLEAREYNAALQSWAAEDRLRETNRLVGLSSHKICFTPAQQSQVNTLLKKFADAPTSPPGVKECVDEVGEEIYNALTGQGLLLAVSKEVVFRKEDFDRMLEMIREEWGNGTTFTMAQARDRLQTSRKYAVALLEYLDEQKITVREGDARRITNLV</sequence>
<dbReference type="SUPFAM" id="SSF52540">
    <property type="entry name" value="P-loop containing nucleoside triphosphate hydrolases"/>
    <property type="match status" value="1"/>
</dbReference>
<feature type="domain" description="Tr-type G" evidence="9">
    <location>
        <begin position="1"/>
        <end position="174"/>
    </location>
</feature>
<keyword evidence="4" id="KW-0547">Nucleotide-binding</keyword>
<comment type="function">
    <text evidence="7">Translation factor necessary for the incorporation of selenocysteine into proteins. It probably replaces EF-Tu for the insertion of selenocysteine directed by the UGA codon. SelB binds GTP and GDP.</text>
</comment>
<dbReference type="SUPFAM" id="SSF46785">
    <property type="entry name" value="Winged helix' DNA-binding domain"/>
    <property type="match status" value="2"/>
</dbReference>
<evidence type="ECO:0000259" key="9">
    <source>
        <dbReference type="PROSITE" id="PS51722"/>
    </source>
</evidence>
<keyword evidence="6" id="KW-0342">GTP-binding</keyword>
<dbReference type="CDD" id="cd15491">
    <property type="entry name" value="selB_III"/>
    <property type="match status" value="1"/>
</dbReference>
<dbReference type="InterPro" id="IPR027417">
    <property type="entry name" value="P-loop_NTPase"/>
</dbReference>
<protein>
    <recommendedName>
        <fullName evidence="2">Selenocysteine-specific elongation factor</fullName>
    </recommendedName>
    <alternativeName>
        <fullName evidence="8">SelB translation factor</fullName>
    </alternativeName>
</protein>
<dbReference type="NCBIfam" id="TIGR00231">
    <property type="entry name" value="small_GTP"/>
    <property type="match status" value="1"/>
</dbReference>
<dbReference type="InterPro" id="IPR000795">
    <property type="entry name" value="T_Tr_GTP-bd_dom"/>
</dbReference>
<dbReference type="InterPro" id="IPR036390">
    <property type="entry name" value="WH_DNA-bd_sf"/>
</dbReference>
<dbReference type="Proteomes" id="UP000050417">
    <property type="component" value="Unassembled WGS sequence"/>
</dbReference>
<evidence type="ECO:0000256" key="2">
    <source>
        <dbReference type="ARBA" id="ARBA00015953"/>
    </source>
</evidence>
<dbReference type="Gene3D" id="1.10.10.10">
    <property type="entry name" value="Winged helix-like DNA-binding domain superfamily/Winged helix DNA-binding domain"/>
    <property type="match status" value="1"/>
</dbReference>
<evidence type="ECO:0000256" key="8">
    <source>
        <dbReference type="ARBA" id="ARBA00031615"/>
    </source>
</evidence>
<name>A0A0P6X7G5_9CHLR</name>
<dbReference type="CDD" id="cd03696">
    <property type="entry name" value="SelB_II"/>
    <property type="match status" value="1"/>
</dbReference>
<dbReference type="PANTHER" id="PTHR43721">
    <property type="entry name" value="ELONGATION FACTOR TU-RELATED"/>
    <property type="match status" value="1"/>
</dbReference>
<evidence type="ECO:0000256" key="1">
    <source>
        <dbReference type="ARBA" id="ARBA00004496"/>
    </source>
</evidence>
<dbReference type="InterPro" id="IPR050055">
    <property type="entry name" value="EF-Tu_GTPase"/>
</dbReference>
<evidence type="ECO:0000256" key="4">
    <source>
        <dbReference type="ARBA" id="ARBA00022741"/>
    </source>
</evidence>
<dbReference type="GO" id="GO:0001514">
    <property type="term" value="P:selenocysteine incorporation"/>
    <property type="evidence" value="ECO:0007669"/>
    <property type="project" value="InterPro"/>
</dbReference>
<keyword evidence="11" id="KW-1185">Reference proteome</keyword>
<dbReference type="PRINTS" id="PR00315">
    <property type="entry name" value="ELONGATNFCT"/>
</dbReference>
<dbReference type="NCBIfam" id="TIGR00475">
    <property type="entry name" value="selB"/>
    <property type="match status" value="1"/>
</dbReference>
<gene>
    <name evidence="10" type="ORF">ADN00_03580</name>
</gene>
<dbReference type="InterPro" id="IPR036388">
    <property type="entry name" value="WH-like_DNA-bd_sf"/>
</dbReference>
<dbReference type="GO" id="GO:0003723">
    <property type="term" value="F:RNA binding"/>
    <property type="evidence" value="ECO:0007669"/>
    <property type="project" value="InterPro"/>
</dbReference>
<evidence type="ECO:0000313" key="11">
    <source>
        <dbReference type="Proteomes" id="UP000050417"/>
    </source>
</evidence>
<dbReference type="PROSITE" id="PS51722">
    <property type="entry name" value="G_TR_2"/>
    <property type="match status" value="1"/>
</dbReference>
<dbReference type="SUPFAM" id="SSF50465">
    <property type="entry name" value="EF-Tu/eEF-1alpha/eIF2-gamma C-terminal domain"/>
    <property type="match status" value="1"/>
</dbReference>
<dbReference type="Pfam" id="PF00009">
    <property type="entry name" value="GTP_EFTU"/>
    <property type="match status" value="1"/>
</dbReference>
<dbReference type="Pfam" id="PF25461">
    <property type="entry name" value="Beta-barrel_SelB"/>
    <property type="match status" value="1"/>
</dbReference>
<dbReference type="CDD" id="cd04171">
    <property type="entry name" value="SelB"/>
    <property type="match status" value="1"/>
</dbReference>
<dbReference type="InterPro" id="IPR004535">
    <property type="entry name" value="Transl_elong_SelB"/>
</dbReference>
<accession>A0A0P6X7G5</accession>
<dbReference type="PANTHER" id="PTHR43721:SF22">
    <property type="entry name" value="ELONGATION FACTOR TU, MITOCHONDRIAL"/>
    <property type="match status" value="1"/>
</dbReference>
<dbReference type="Pfam" id="PF09106">
    <property type="entry name" value="WHD_2nd_SelB"/>
    <property type="match status" value="1"/>
</dbReference>
<evidence type="ECO:0000256" key="5">
    <source>
        <dbReference type="ARBA" id="ARBA00022917"/>
    </source>
</evidence>
<dbReference type="AlphaFoldDB" id="A0A0P6X7G5"/>
<dbReference type="GO" id="GO:0005525">
    <property type="term" value="F:GTP binding"/>
    <property type="evidence" value="ECO:0007669"/>
    <property type="project" value="UniProtKB-KW"/>
</dbReference>
<comment type="subcellular location">
    <subcellularLocation>
        <location evidence="1">Cytoplasm</location>
    </subcellularLocation>
</comment>